<comment type="caution">
    <text evidence="7">Lacks conserved residue(s) required for the propagation of feature annotation.</text>
</comment>
<evidence type="ECO:0000256" key="3">
    <source>
        <dbReference type="ARBA" id="ARBA00022692"/>
    </source>
</evidence>
<comment type="similarity">
    <text evidence="2 7">Belongs to the DPM3 family.</text>
</comment>
<organism evidence="8 9">
    <name type="scientific">Tetraparma gracilis</name>
    <dbReference type="NCBI Taxonomy" id="2962635"/>
    <lineage>
        <taxon>Eukaryota</taxon>
        <taxon>Sar</taxon>
        <taxon>Stramenopiles</taxon>
        <taxon>Ochrophyta</taxon>
        <taxon>Bolidophyceae</taxon>
        <taxon>Parmales</taxon>
        <taxon>Triparmaceae</taxon>
        <taxon>Tetraparma</taxon>
    </lineage>
</organism>
<dbReference type="EMBL" id="BRYB01003525">
    <property type="protein sequence ID" value="GMI38224.1"/>
    <property type="molecule type" value="Genomic_DNA"/>
</dbReference>
<evidence type="ECO:0000313" key="8">
    <source>
        <dbReference type="EMBL" id="GMI38224.1"/>
    </source>
</evidence>
<keyword evidence="5 7" id="KW-1133">Transmembrane helix</keyword>
<comment type="subcellular location">
    <subcellularLocation>
        <location evidence="1 7">Endoplasmic reticulum membrane</location>
        <topology evidence="1 7">Multi-pass membrane protein</topology>
    </subcellularLocation>
</comment>
<dbReference type="PANTHER" id="PTHR16433:SF0">
    <property type="entry name" value="DOLICHOL-PHOSPHATE MANNOSYLTRANSFERASE SUBUNIT 3"/>
    <property type="match status" value="1"/>
</dbReference>
<evidence type="ECO:0000313" key="9">
    <source>
        <dbReference type="Proteomes" id="UP001165060"/>
    </source>
</evidence>
<keyword evidence="9" id="KW-1185">Reference proteome</keyword>
<evidence type="ECO:0000256" key="2">
    <source>
        <dbReference type="ARBA" id="ARBA00010430"/>
    </source>
</evidence>
<feature type="transmembrane region" description="Helical" evidence="7">
    <location>
        <begin position="46"/>
        <end position="71"/>
    </location>
</feature>
<comment type="caution">
    <text evidence="8">The sequence shown here is derived from an EMBL/GenBank/DDBJ whole genome shotgun (WGS) entry which is preliminary data.</text>
</comment>
<keyword evidence="6 7" id="KW-0472">Membrane</keyword>
<accession>A0ABQ6N2H5</accession>
<evidence type="ECO:0000256" key="6">
    <source>
        <dbReference type="ARBA" id="ARBA00023136"/>
    </source>
</evidence>
<comment type="function">
    <text evidence="7">Stabilizer subunit of the dolichol-phosphate mannose (DPM) synthase complex; tethers catalytic subunit to the ER.</text>
</comment>
<sequence>MLRYQKFLALVALYLACYVMWLRQLSVSSFPSLLSAWVDALKPSPQLLGAADAATLSPFLVVVGLGVYAVADIMYTVLTFNDCKDAAEEIDRQVLEARKEMKKRKIKVGN</sequence>
<name>A0ABQ6N2H5_9STRA</name>
<dbReference type="Proteomes" id="UP001165060">
    <property type="component" value="Unassembled WGS sequence"/>
</dbReference>
<comment type="subunit">
    <text evidence="7">Component of the dolichol-phosphate mannose (DPM) synthase complex.</text>
</comment>
<comment type="pathway">
    <text evidence="7">Protein modification; protein glycosylation.</text>
</comment>
<reference evidence="8 9" key="1">
    <citation type="journal article" date="2023" name="Commun. Biol.">
        <title>Genome analysis of Parmales, the sister group of diatoms, reveals the evolutionary specialization of diatoms from phago-mixotrophs to photoautotrophs.</title>
        <authorList>
            <person name="Ban H."/>
            <person name="Sato S."/>
            <person name="Yoshikawa S."/>
            <person name="Yamada K."/>
            <person name="Nakamura Y."/>
            <person name="Ichinomiya M."/>
            <person name="Sato N."/>
            <person name="Blanc-Mathieu R."/>
            <person name="Endo H."/>
            <person name="Kuwata A."/>
            <person name="Ogata H."/>
        </authorList>
    </citation>
    <scope>NUCLEOTIDE SEQUENCE [LARGE SCALE GENOMIC DNA]</scope>
</reference>
<dbReference type="Pfam" id="PF08285">
    <property type="entry name" value="DPM3"/>
    <property type="match status" value="1"/>
</dbReference>
<gene>
    <name evidence="8" type="ORF">TeGR_g12328</name>
</gene>
<dbReference type="InterPro" id="IPR013174">
    <property type="entry name" value="DPM3"/>
</dbReference>
<evidence type="ECO:0000256" key="4">
    <source>
        <dbReference type="ARBA" id="ARBA00022824"/>
    </source>
</evidence>
<proteinExistence type="inferred from homology"/>
<keyword evidence="4 7" id="KW-0256">Endoplasmic reticulum</keyword>
<protein>
    <recommendedName>
        <fullName evidence="7">Dolichol-phosphate mannosyltransferase subunit 3</fullName>
    </recommendedName>
</protein>
<evidence type="ECO:0000256" key="7">
    <source>
        <dbReference type="RuleBase" id="RU365085"/>
    </source>
</evidence>
<evidence type="ECO:0000256" key="1">
    <source>
        <dbReference type="ARBA" id="ARBA00004477"/>
    </source>
</evidence>
<evidence type="ECO:0000256" key="5">
    <source>
        <dbReference type="ARBA" id="ARBA00022989"/>
    </source>
</evidence>
<dbReference type="PANTHER" id="PTHR16433">
    <property type="entry name" value="DOLICHOL-PHOSPHATE MANNOSYLTRANSFERASE SUBUNIT 3"/>
    <property type="match status" value="1"/>
</dbReference>
<keyword evidence="3 7" id="KW-0812">Transmembrane</keyword>